<dbReference type="PANTHER" id="PTHR37829">
    <property type="entry name" value="PHAGE-LIKE ELEMENT PBSX PROTEIN XKDT"/>
    <property type="match status" value="1"/>
</dbReference>
<accession>A0A1I4PNG0</accession>
<reference evidence="5" key="1">
    <citation type="submission" date="2016-10" db="EMBL/GenBank/DDBJ databases">
        <authorList>
            <person name="Varghese N."/>
            <person name="Submissions S."/>
        </authorList>
    </citation>
    <scope>NUCLEOTIDE SEQUENCE [LARGE SCALE GENOMIC DNA]</scope>
    <source>
        <strain evidence="5">CGMCC 1.4250</strain>
    </source>
</reference>
<feature type="domain" description="Baseplate J-like central" evidence="2">
    <location>
        <begin position="182"/>
        <end position="261"/>
    </location>
</feature>
<dbReference type="InterPro" id="IPR058531">
    <property type="entry name" value="Baseplate_J_M"/>
</dbReference>
<evidence type="ECO:0000313" key="4">
    <source>
        <dbReference type="EMBL" id="SFM29268.1"/>
    </source>
</evidence>
<evidence type="ECO:0000313" key="5">
    <source>
        <dbReference type="Proteomes" id="UP000198565"/>
    </source>
</evidence>
<evidence type="ECO:0000259" key="2">
    <source>
        <dbReference type="Pfam" id="PF26078"/>
    </source>
</evidence>
<gene>
    <name evidence="4" type="ORF">SAMN04487943_11263</name>
</gene>
<comment type="similarity">
    <text evidence="1">Belongs to the Mu gp47/PBSX XkdT family.</text>
</comment>
<dbReference type="InterPro" id="IPR052399">
    <property type="entry name" value="Phage_Baseplate_Assmbl_Protein"/>
</dbReference>
<dbReference type="AlphaFoldDB" id="A0A1I4PNG0"/>
<name>A0A1I4PNG0_9BACI</name>
<sequence length="362" mass="39775">MEEEQSYEAILERMLDKVPADIDKRENSVIWNALAPAAAELAMSYIWMNQIPTLAFADTAEGEYLERRTAEFGTNRKKATAAVRRGLFYGENETAFDIPIGSRFFIDDLHYMATERLSAGQYSLTCEELGTKGNDPNGAILSLNTIPGLEQAIMTDIIAAGEEEESDESLRSRHYQMVNEPAFGGNISDYRHKINAITGVGGTKVFPVWNGGGSVKCVFIGANFLKPDNALVASIQEEIDPEVNQGQGLGVAPIGHVVTIEGVEETSIEIETSLTLENGVSIRSVEDNIKEICDQYMHDLRQMWENESNLVVRTSQIEARILNVSGVLDVADTLINGQSANIEITAVNIPMLEEVILNESTP</sequence>
<evidence type="ECO:0000256" key="1">
    <source>
        <dbReference type="ARBA" id="ARBA00038087"/>
    </source>
</evidence>
<dbReference type="RefSeq" id="WP_091485252.1">
    <property type="nucleotide sequence ID" value="NZ_FOTR01000012.1"/>
</dbReference>
<dbReference type="Pfam" id="PF26079">
    <property type="entry name" value="Baseplate_J_C"/>
    <property type="match status" value="1"/>
</dbReference>
<evidence type="ECO:0000259" key="3">
    <source>
        <dbReference type="Pfam" id="PF26079"/>
    </source>
</evidence>
<dbReference type="PANTHER" id="PTHR37829:SF3">
    <property type="entry name" value="PROTEIN JAYE-RELATED"/>
    <property type="match status" value="1"/>
</dbReference>
<proteinExistence type="inferred from homology"/>
<protein>
    <submittedName>
        <fullName evidence="4">Uncharacterized phage protein gp47/JayE</fullName>
    </submittedName>
</protein>
<dbReference type="EMBL" id="FOTR01000012">
    <property type="protein sequence ID" value="SFM29268.1"/>
    <property type="molecule type" value="Genomic_DNA"/>
</dbReference>
<keyword evidence="5" id="KW-1185">Reference proteome</keyword>
<feature type="domain" description="Baseplate J-like C-terminal" evidence="3">
    <location>
        <begin position="268"/>
        <end position="357"/>
    </location>
</feature>
<dbReference type="STRING" id="334253.SAMN04487943_11263"/>
<dbReference type="Pfam" id="PF26078">
    <property type="entry name" value="Baseplate_J_M"/>
    <property type="match status" value="1"/>
</dbReference>
<organism evidence="4 5">
    <name type="scientific">Gracilibacillus orientalis</name>
    <dbReference type="NCBI Taxonomy" id="334253"/>
    <lineage>
        <taxon>Bacteria</taxon>
        <taxon>Bacillati</taxon>
        <taxon>Bacillota</taxon>
        <taxon>Bacilli</taxon>
        <taxon>Bacillales</taxon>
        <taxon>Bacillaceae</taxon>
        <taxon>Gracilibacillus</taxon>
    </lineage>
</organism>
<dbReference type="InterPro" id="IPR058530">
    <property type="entry name" value="Baseplate_J-like_C"/>
</dbReference>
<dbReference type="OrthoDB" id="2554267at2"/>
<dbReference type="Proteomes" id="UP000198565">
    <property type="component" value="Unassembled WGS sequence"/>
</dbReference>